<dbReference type="SUPFAM" id="SSF46785">
    <property type="entry name" value="Winged helix' DNA-binding domain"/>
    <property type="match status" value="1"/>
</dbReference>
<dbReference type="Gene3D" id="1.10.10.10">
    <property type="entry name" value="Winged helix-like DNA-binding domain superfamily/Winged helix DNA-binding domain"/>
    <property type="match status" value="1"/>
</dbReference>
<dbReference type="PANTHER" id="PTHR33164:SF43">
    <property type="entry name" value="HTH-TYPE TRANSCRIPTIONAL REPRESSOR YETL"/>
    <property type="match status" value="1"/>
</dbReference>
<dbReference type="InterPro" id="IPR039422">
    <property type="entry name" value="MarR/SlyA-like"/>
</dbReference>
<dbReference type="PANTHER" id="PTHR33164">
    <property type="entry name" value="TRANSCRIPTIONAL REGULATOR, MARR FAMILY"/>
    <property type="match status" value="1"/>
</dbReference>
<dbReference type="OrthoDB" id="2297442at2"/>
<dbReference type="Pfam" id="PF01047">
    <property type="entry name" value="MarR"/>
    <property type="match status" value="1"/>
</dbReference>
<evidence type="ECO:0000256" key="1">
    <source>
        <dbReference type="ARBA" id="ARBA00023125"/>
    </source>
</evidence>
<reference evidence="3 4" key="1">
    <citation type="journal article" date="2015" name="Genome Announc.">
        <title>Expanding the biotechnology potential of lactobacilli through comparative genomics of 213 strains and associated genera.</title>
        <authorList>
            <person name="Sun Z."/>
            <person name="Harris H.M."/>
            <person name="McCann A."/>
            <person name="Guo C."/>
            <person name="Argimon S."/>
            <person name="Zhang W."/>
            <person name="Yang X."/>
            <person name="Jeffery I.B."/>
            <person name="Cooney J.C."/>
            <person name="Kagawa T.F."/>
            <person name="Liu W."/>
            <person name="Song Y."/>
            <person name="Salvetti E."/>
            <person name="Wrobel A."/>
            <person name="Rasinkangas P."/>
            <person name="Parkhill J."/>
            <person name="Rea M.C."/>
            <person name="O'Sullivan O."/>
            <person name="Ritari J."/>
            <person name="Douillard F.P."/>
            <person name="Paul Ross R."/>
            <person name="Yang R."/>
            <person name="Briner A.E."/>
            <person name="Felis G.E."/>
            <person name="de Vos W.M."/>
            <person name="Barrangou R."/>
            <person name="Klaenhammer T.R."/>
            <person name="Caufield P.W."/>
            <person name="Cui Y."/>
            <person name="Zhang H."/>
            <person name="O'Toole P.W."/>
        </authorList>
    </citation>
    <scope>NUCLEOTIDE SEQUENCE [LARGE SCALE GENOMIC DNA]</scope>
    <source>
        <strain evidence="3 4">DSM 24301</strain>
    </source>
</reference>
<feature type="domain" description="HTH marR-type" evidence="2">
    <location>
        <begin position="7"/>
        <end position="149"/>
    </location>
</feature>
<dbReference type="PATRIC" id="fig|1293598.4.peg.1044"/>
<dbReference type="InterPro" id="IPR036388">
    <property type="entry name" value="WH-like_DNA-bd_sf"/>
</dbReference>
<gene>
    <name evidence="3" type="ORF">IV56_GL000993</name>
</gene>
<dbReference type="Proteomes" id="UP000050969">
    <property type="component" value="Unassembled WGS sequence"/>
</dbReference>
<dbReference type="InterPro" id="IPR000835">
    <property type="entry name" value="HTH_MarR-typ"/>
</dbReference>
<protein>
    <recommendedName>
        <fullName evidence="2">HTH marR-type domain-containing protein</fullName>
    </recommendedName>
</protein>
<dbReference type="STRING" id="1293598.IV56_GL000993"/>
<dbReference type="AlphaFoldDB" id="A0A0R2MSJ0"/>
<dbReference type="SMART" id="SM00347">
    <property type="entry name" value="HTH_MARR"/>
    <property type="match status" value="1"/>
</dbReference>
<accession>A0A0R2MSJ0</accession>
<keyword evidence="4" id="KW-1185">Reference proteome</keyword>
<dbReference type="GO" id="GO:0006950">
    <property type="term" value="P:response to stress"/>
    <property type="evidence" value="ECO:0007669"/>
    <property type="project" value="TreeGrafter"/>
</dbReference>
<proteinExistence type="predicted"/>
<dbReference type="InterPro" id="IPR036390">
    <property type="entry name" value="WH_DNA-bd_sf"/>
</dbReference>
<comment type="caution">
    <text evidence="3">The sequence shown here is derived from an EMBL/GenBank/DDBJ whole genome shotgun (WGS) entry which is preliminary data.</text>
</comment>
<dbReference type="EMBL" id="JQCE01000035">
    <property type="protein sequence ID" value="KRO16551.1"/>
    <property type="molecule type" value="Genomic_DNA"/>
</dbReference>
<evidence type="ECO:0000259" key="2">
    <source>
        <dbReference type="PROSITE" id="PS50995"/>
    </source>
</evidence>
<organism evidence="3 4">
    <name type="scientific">Lacticaseibacillus saniviri JCM 17471 = DSM 24301</name>
    <dbReference type="NCBI Taxonomy" id="1293598"/>
    <lineage>
        <taxon>Bacteria</taxon>
        <taxon>Bacillati</taxon>
        <taxon>Bacillota</taxon>
        <taxon>Bacilli</taxon>
        <taxon>Lactobacillales</taxon>
        <taxon>Lactobacillaceae</taxon>
        <taxon>Lacticaseibacillus</taxon>
    </lineage>
</organism>
<dbReference type="GO" id="GO:0003677">
    <property type="term" value="F:DNA binding"/>
    <property type="evidence" value="ECO:0007669"/>
    <property type="project" value="UniProtKB-KW"/>
</dbReference>
<dbReference type="InterPro" id="IPR011991">
    <property type="entry name" value="ArsR-like_HTH"/>
</dbReference>
<keyword evidence="1" id="KW-0238">DNA-binding</keyword>
<name>A0A0R2MSJ0_9LACO</name>
<dbReference type="CDD" id="cd00090">
    <property type="entry name" value="HTH_ARSR"/>
    <property type="match status" value="1"/>
</dbReference>
<evidence type="ECO:0000313" key="3">
    <source>
        <dbReference type="EMBL" id="KRO16551.1"/>
    </source>
</evidence>
<sequence length="156" mass="18018">MNREMAKETIAEMLKAISVMYDKQFTKLVLDSAVLPNITSTQMSILQYMAQHEQDIINQRDLQEAFNLSKSTVSGIVQRLQQHGFIDVIPMPNDKRYKQLVFNQQFRREMQQHEADFDEQLDVMAKRLVAGMSADEVATYQHLLNVSLHNLTDNDG</sequence>
<dbReference type="PROSITE" id="PS50995">
    <property type="entry name" value="HTH_MARR_2"/>
    <property type="match status" value="1"/>
</dbReference>
<dbReference type="GO" id="GO:0003700">
    <property type="term" value="F:DNA-binding transcription factor activity"/>
    <property type="evidence" value="ECO:0007669"/>
    <property type="project" value="InterPro"/>
</dbReference>
<evidence type="ECO:0000313" key="4">
    <source>
        <dbReference type="Proteomes" id="UP000050969"/>
    </source>
</evidence>